<evidence type="ECO:0000313" key="6">
    <source>
        <dbReference type="EMBL" id="SNS24840.1"/>
    </source>
</evidence>
<keyword evidence="7" id="KW-1185">Reference proteome</keyword>
<evidence type="ECO:0000256" key="1">
    <source>
        <dbReference type="ARBA" id="ARBA00006432"/>
    </source>
</evidence>
<evidence type="ECO:0000256" key="2">
    <source>
        <dbReference type="ARBA" id="ARBA00022598"/>
    </source>
</evidence>
<sequence length="856" mass="88686">MRAGAPTDLPGLDPTWSRRVRVKDADGREHGWHVLDTGPEDGAAGTLLCVHGNPTWSYLWRRLLAAPPPGWRVVAPDQLGMGWSDRLDAPRTLAQRVADLGDLTAALDIRGPVVTVAHDWGGIISLGWGLEHRDQLRGVVLTNTAVAMPEGDLGPALIRLAHAPGIRATATVGTPVFVRAATALSRPALPPEVRRAFAAPYRSPGRRRSVGDFVADIPFREGHPSRAVQEAIAEGVRTLDVPALLLWGPRDPVFGERYLTDLRDRLPRAQVHRYEGASHLLPEDAPQYAAAVARWVEDLSAGPAAPAAPSPDPAPVARPWAALAGRAGDVSPAVVTVGGTAVTWAQLARRVEHLAAGLAAAGVRPGQRVALLLEPSPDLTAAVYAVWRAGAAVVVADKGLGFAGMRRALRGAAADHVLGAVPGLLAARAMGLPGTRIAAGPLTPARRRALGAAHDLAELEERGRSAPVPPECPPDTDAAVVFTSGATGPAKGVVYTQRQVGAQLDLVRRTYRLSPDDALVAAFAPFSILGPGLGIASAVPDVDVTAPGTLTAAKLADAAAAVDATVVFAAPAALRRVAATAAELTAGQRAALARVRLLMSAGAPVPAALLRSLRDVLPAAEAHTPYGMTEALPVTDVSLEEIDLAGDGEGVCVGRPVDGVEVRVSPLSATGAADGPLTGAAGVTGEVCVRAPHVKDRYDALWATERAASRDPGWHRTGDVGHLDDEGRLWIGGRLAHVVPTAEGVVTPVGVEQRVERLPGVSAAAAVGVGPAGAQVVVVVVVRAEPARRGRRLAVAGDDLAAAVRAAAGVDVAAVLVARSLPVDIRHQSKVDRTALGRRAARLLAGSPVRRRGRTR</sequence>
<evidence type="ECO:0000313" key="7">
    <source>
        <dbReference type="Proteomes" id="UP000198386"/>
    </source>
</evidence>
<proteinExistence type="inferred from homology"/>
<dbReference type="GO" id="GO:0006631">
    <property type="term" value="P:fatty acid metabolic process"/>
    <property type="evidence" value="ECO:0007669"/>
    <property type="project" value="TreeGrafter"/>
</dbReference>
<comment type="similarity">
    <text evidence="1">Belongs to the ATP-dependent AMP-binding enzyme family.</text>
</comment>
<dbReference type="RefSeq" id="WP_176449915.1">
    <property type="nucleotide sequence ID" value="NZ_FZOH01000003.1"/>
</dbReference>
<evidence type="ECO:0000256" key="3">
    <source>
        <dbReference type="SAM" id="Phobius"/>
    </source>
</evidence>
<gene>
    <name evidence="6" type="ORF">SAMN04488107_1882</name>
</gene>
<keyword evidence="3" id="KW-0812">Transmembrane</keyword>
<dbReference type="PANTHER" id="PTHR43201:SF5">
    <property type="entry name" value="MEDIUM-CHAIN ACYL-COA LIGASE ACSF2, MITOCHONDRIAL"/>
    <property type="match status" value="1"/>
</dbReference>
<dbReference type="InterPro" id="IPR042099">
    <property type="entry name" value="ANL_N_sf"/>
</dbReference>
<keyword evidence="3" id="KW-0472">Membrane</keyword>
<dbReference type="InterPro" id="IPR000873">
    <property type="entry name" value="AMP-dep_synth/lig_dom"/>
</dbReference>
<feature type="domain" description="AMP-dependent synthetase/ligase" evidence="4">
    <location>
        <begin position="332"/>
        <end position="696"/>
    </location>
</feature>
<dbReference type="SUPFAM" id="SSF53474">
    <property type="entry name" value="alpha/beta-Hydrolases"/>
    <property type="match status" value="1"/>
</dbReference>
<dbReference type="GO" id="GO:0031956">
    <property type="term" value="F:medium-chain fatty acid-CoA ligase activity"/>
    <property type="evidence" value="ECO:0007669"/>
    <property type="project" value="TreeGrafter"/>
</dbReference>
<keyword evidence="2 6" id="KW-0436">Ligase</keyword>
<dbReference type="Gene3D" id="3.40.50.1820">
    <property type="entry name" value="alpha/beta hydrolase"/>
    <property type="match status" value="1"/>
</dbReference>
<dbReference type="EMBL" id="FZOH01000003">
    <property type="protein sequence ID" value="SNS24840.1"/>
    <property type="molecule type" value="Genomic_DNA"/>
</dbReference>
<dbReference type="SUPFAM" id="SSF56801">
    <property type="entry name" value="Acetyl-CoA synthetase-like"/>
    <property type="match status" value="1"/>
</dbReference>
<dbReference type="Pfam" id="PF00501">
    <property type="entry name" value="AMP-binding"/>
    <property type="match status" value="1"/>
</dbReference>
<keyword evidence="3" id="KW-1133">Transmembrane helix</keyword>
<feature type="domain" description="AB hydrolase-1" evidence="5">
    <location>
        <begin position="46"/>
        <end position="286"/>
    </location>
</feature>
<accession>A0A239CXK9</accession>
<dbReference type="Gene3D" id="3.40.50.12780">
    <property type="entry name" value="N-terminal domain of ligase-like"/>
    <property type="match status" value="1"/>
</dbReference>
<evidence type="ECO:0000259" key="4">
    <source>
        <dbReference type="Pfam" id="PF00501"/>
    </source>
</evidence>
<name>A0A239CXK9_9ACTN</name>
<dbReference type="Proteomes" id="UP000198386">
    <property type="component" value="Unassembled WGS sequence"/>
</dbReference>
<dbReference type="InterPro" id="IPR000073">
    <property type="entry name" value="AB_hydrolase_1"/>
</dbReference>
<feature type="transmembrane region" description="Helical" evidence="3">
    <location>
        <begin position="761"/>
        <end position="782"/>
    </location>
</feature>
<protein>
    <submittedName>
        <fullName evidence="6">Acyl-CoA synthetase (AMP-forming)/AMP-acid ligase II</fullName>
    </submittedName>
</protein>
<dbReference type="PANTHER" id="PTHR43201">
    <property type="entry name" value="ACYL-COA SYNTHETASE"/>
    <property type="match status" value="1"/>
</dbReference>
<dbReference type="AlphaFoldDB" id="A0A239CXK9"/>
<dbReference type="Pfam" id="PF00561">
    <property type="entry name" value="Abhydrolase_1"/>
    <property type="match status" value="1"/>
</dbReference>
<dbReference type="InterPro" id="IPR029058">
    <property type="entry name" value="AB_hydrolase_fold"/>
</dbReference>
<reference evidence="7" key="1">
    <citation type="submission" date="2017-06" db="EMBL/GenBank/DDBJ databases">
        <authorList>
            <person name="Varghese N."/>
            <person name="Submissions S."/>
        </authorList>
    </citation>
    <scope>NUCLEOTIDE SEQUENCE [LARGE SCALE GENOMIC DNA]</scope>
    <source>
        <strain evidence="7">DSM 45423</strain>
    </source>
</reference>
<evidence type="ECO:0000259" key="5">
    <source>
        <dbReference type="Pfam" id="PF00561"/>
    </source>
</evidence>
<organism evidence="6 7">
    <name type="scientific">Geodermatophilus saharensis</name>
    <dbReference type="NCBI Taxonomy" id="1137994"/>
    <lineage>
        <taxon>Bacteria</taxon>
        <taxon>Bacillati</taxon>
        <taxon>Actinomycetota</taxon>
        <taxon>Actinomycetes</taxon>
        <taxon>Geodermatophilales</taxon>
        <taxon>Geodermatophilaceae</taxon>
        <taxon>Geodermatophilus</taxon>
    </lineage>
</organism>